<evidence type="ECO:0000256" key="1">
    <source>
        <dbReference type="SAM" id="MobiDB-lite"/>
    </source>
</evidence>
<feature type="signal peptide" evidence="2">
    <location>
        <begin position="1"/>
        <end position="22"/>
    </location>
</feature>
<feature type="compositionally biased region" description="Low complexity" evidence="1">
    <location>
        <begin position="341"/>
        <end position="350"/>
    </location>
</feature>
<feature type="region of interest" description="Disordered" evidence="1">
    <location>
        <begin position="66"/>
        <end position="106"/>
    </location>
</feature>
<reference evidence="3" key="1">
    <citation type="submission" date="2021-01" db="EMBL/GenBank/DDBJ databases">
        <title>Whole genome shotgun sequence of Rugosimonospora africana NBRC 104875.</title>
        <authorList>
            <person name="Komaki H."/>
            <person name="Tamura T."/>
        </authorList>
    </citation>
    <scope>NUCLEOTIDE SEQUENCE</scope>
    <source>
        <strain evidence="3">NBRC 104875</strain>
    </source>
</reference>
<keyword evidence="4" id="KW-1185">Reference proteome</keyword>
<evidence type="ECO:0000313" key="3">
    <source>
        <dbReference type="EMBL" id="GIH18064.1"/>
    </source>
</evidence>
<dbReference type="Proteomes" id="UP000642748">
    <property type="component" value="Unassembled WGS sequence"/>
</dbReference>
<dbReference type="EMBL" id="BONZ01000062">
    <property type="protein sequence ID" value="GIH18064.1"/>
    <property type="molecule type" value="Genomic_DNA"/>
</dbReference>
<feature type="chain" id="PRO_5035168182" description="SGNH hydrolase-type esterase domain-containing protein" evidence="2">
    <location>
        <begin position="23"/>
        <end position="531"/>
    </location>
</feature>
<evidence type="ECO:0008006" key="5">
    <source>
        <dbReference type="Google" id="ProtNLM"/>
    </source>
</evidence>
<evidence type="ECO:0000313" key="4">
    <source>
        <dbReference type="Proteomes" id="UP000642748"/>
    </source>
</evidence>
<name>A0A8J3QVW8_9ACTN</name>
<dbReference type="InterPro" id="IPR007407">
    <property type="entry name" value="DUF459"/>
</dbReference>
<organism evidence="3 4">
    <name type="scientific">Rugosimonospora africana</name>
    <dbReference type="NCBI Taxonomy" id="556532"/>
    <lineage>
        <taxon>Bacteria</taxon>
        <taxon>Bacillati</taxon>
        <taxon>Actinomycetota</taxon>
        <taxon>Actinomycetes</taxon>
        <taxon>Micromonosporales</taxon>
        <taxon>Micromonosporaceae</taxon>
        <taxon>Rugosimonospora</taxon>
    </lineage>
</organism>
<feature type="compositionally biased region" description="Low complexity" evidence="1">
    <location>
        <begin position="485"/>
        <end position="502"/>
    </location>
</feature>
<evidence type="ECO:0000256" key="2">
    <source>
        <dbReference type="SAM" id="SignalP"/>
    </source>
</evidence>
<dbReference type="InterPro" id="IPR036514">
    <property type="entry name" value="SGNH_hydro_sf"/>
</dbReference>
<keyword evidence="2" id="KW-0732">Signal</keyword>
<dbReference type="SUPFAM" id="SSF52266">
    <property type="entry name" value="SGNH hydrolase"/>
    <property type="match status" value="1"/>
</dbReference>
<proteinExistence type="predicted"/>
<comment type="caution">
    <text evidence="3">The sequence shown here is derived from an EMBL/GenBank/DDBJ whole genome shotgun (WGS) entry which is preliminary data.</text>
</comment>
<feature type="region of interest" description="Disordered" evidence="1">
    <location>
        <begin position="341"/>
        <end position="412"/>
    </location>
</feature>
<feature type="region of interest" description="Disordered" evidence="1">
    <location>
        <begin position="467"/>
        <end position="531"/>
    </location>
</feature>
<accession>A0A8J3QVW8</accession>
<gene>
    <name evidence="3" type="ORF">Raf01_62360</name>
</gene>
<dbReference type="AlphaFoldDB" id="A0A8J3QVW8"/>
<protein>
    <recommendedName>
        <fullName evidence="5">SGNH hydrolase-type esterase domain-containing protein</fullName>
    </recommendedName>
</protein>
<sequence>MVTVVLVALAAATLLDSQGALAAAQDVRYSGVRTPLVSVLRPVDQVAEAIGLDVPYDALARTFGNAPAGSSEADPDGLAAKAKALAEQRAKRPAGPSPSPAVTPSSIPYLVDGLPLPAALPQPEPGHPLRVLVTGDSMAGEPGYALSDLLGSADRSDLDVRDEPYAGTGLTRPDAFDWSLKAASQAATEHPDVAVVFLGENDGFPLEGVSPYSTGWQRLYSARVQAVINAYQAGGVKLVIWAAPPIDAQTNPAEGGNVNAIFRNIGAAVRDAVSRVPAAAMMDQYQLFSVGGRYSTSVPDPTTGATVANTRLPDGSHLTRAGGMIVARLLLRYLDREAAQRNQQAEAAQRGDPVNPAPGKQRATQQGTQPRRADPSPAPGPSRADGAPAVGSGHEDAALTGTTRHAGSQPEHPAQPLGLVLIMAALAVVYGRGVITRRLLRGRPASSLLTHRFRGARSQVHTRPYVGARSRGTHSPGPDTVTAAGRVGTVPPTRPVTRPATADPDNSGLTQMSDPATVRPTDGGPPAAGAA</sequence>
<dbReference type="Pfam" id="PF04311">
    <property type="entry name" value="DUF459"/>
    <property type="match status" value="1"/>
</dbReference>
<dbReference type="Gene3D" id="3.40.50.1110">
    <property type="entry name" value="SGNH hydrolase"/>
    <property type="match status" value="1"/>
</dbReference>